<dbReference type="GO" id="GO:0004252">
    <property type="term" value="F:serine-type endopeptidase activity"/>
    <property type="evidence" value="ECO:0007669"/>
    <property type="project" value="InterPro"/>
</dbReference>
<accession>A0A9Q8SFT7</accession>
<feature type="transmembrane region" description="Helical" evidence="8">
    <location>
        <begin position="99"/>
        <end position="118"/>
    </location>
</feature>
<dbReference type="SUPFAM" id="SSF52743">
    <property type="entry name" value="Subtilisin-like"/>
    <property type="match status" value="1"/>
</dbReference>
<name>A0A9Q8SFT7_9PEZI</name>
<dbReference type="SUPFAM" id="SSF103473">
    <property type="entry name" value="MFS general substrate transporter"/>
    <property type="match status" value="1"/>
</dbReference>
<feature type="transmembrane region" description="Helical" evidence="8">
    <location>
        <begin position="130"/>
        <end position="150"/>
    </location>
</feature>
<dbReference type="RefSeq" id="XP_049137352.1">
    <property type="nucleotide sequence ID" value="XM_049281395.1"/>
</dbReference>
<proteinExistence type="inferred from homology"/>
<feature type="transmembrane region" description="Helical" evidence="8">
    <location>
        <begin position="418"/>
        <end position="441"/>
    </location>
</feature>
<keyword evidence="11" id="KW-1185">Reference proteome</keyword>
<feature type="region of interest" description="Disordered" evidence="7">
    <location>
        <begin position="533"/>
        <end position="556"/>
    </location>
</feature>
<dbReference type="PROSITE" id="PS00216">
    <property type="entry name" value="SUGAR_TRANSPORT_1"/>
    <property type="match status" value="1"/>
</dbReference>
<dbReference type="PANTHER" id="PTHR23508:SF10">
    <property type="entry name" value="CARBOXYLIC ACID TRANSPORTER PROTEIN HOMOLOG"/>
    <property type="match status" value="1"/>
</dbReference>
<protein>
    <submittedName>
        <fullName evidence="10">Major facilitator superfamily transporter</fullName>
    </submittedName>
</protein>
<dbReference type="InterPro" id="IPR005829">
    <property type="entry name" value="Sugar_transporter_CS"/>
</dbReference>
<evidence type="ECO:0000313" key="11">
    <source>
        <dbReference type="Proteomes" id="UP000830671"/>
    </source>
</evidence>
<comment type="similarity">
    <text evidence="2">Belongs to the major facilitator superfamily. Sugar transporter (TC 2.A.1.1) family.</text>
</comment>
<feature type="compositionally biased region" description="Basic and acidic residues" evidence="7">
    <location>
        <begin position="543"/>
        <end position="556"/>
    </location>
</feature>
<dbReference type="GO" id="GO:0006508">
    <property type="term" value="P:proteolysis"/>
    <property type="evidence" value="ECO:0007669"/>
    <property type="project" value="InterPro"/>
</dbReference>
<keyword evidence="6 8" id="KW-0472">Membrane</keyword>
<dbReference type="Gene3D" id="3.40.50.1820">
    <property type="entry name" value="alpha/beta hydrolase"/>
    <property type="match status" value="1"/>
</dbReference>
<evidence type="ECO:0000256" key="3">
    <source>
        <dbReference type="ARBA" id="ARBA00022448"/>
    </source>
</evidence>
<dbReference type="GeneID" id="73336405"/>
<organism evidence="10 11">
    <name type="scientific">Colletotrichum lupini</name>
    <dbReference type="NCBI Taxonomy" id="145971"/>
    <lineage>
        <taxon>Eukaryota</taxon>
        <taxon>Fungi</taxon>
        <taxon>Dikarya</taxon>
        <taxon>Ascomycota</taxon>
        <taxon>Pezizomycotina</taxon>
        <taxon>Sordariomycetes</taxon>
        <taxon>Hypocreomycetidae</taxon>
        <taxon>Glomerellales</taxon>
        <taxon>Glomerellaceae</taxon>
        <taxon>Colletotrichum</taxon>
        <taxon>Colletotrichum acutatum species complex</taxon>
    </lineage>
</organism>
<gene>
    <name evidence="10" type="ORF">CLUP02_02363</name>
</gene>
<feature type="transmembrane region" description="Helical" evidence="8">
    <location>
        <begin position="59"/>
        <end position="79"/>
    </location>
</feature>
<dbReference type="Gene3D" id="3.40.50.200">
    <property type="entry name" value="Peptidase S8/S53 domain"/>
    <property type="match status" value="1"/>
</dbReference>
<evidence type="ECO:0000256" key="6">
    <source>
        <dbReference type="ARBA" id="ARBA00023136"/>
    </source>
</evidence>
<dbReference type="PANTHER" id="PTHR23508">
    <property type="entry name" value="CARBOXYLIC ACID TRANSPORTER PROTEIN HOMOLOG"/>
    <property type="match status" value="1"/>
</dbReference>
<feature type="transmembrane region" description="Helical" evidence="8">
    <location>
        <begin position="235"/>
        <end position="256"/>
    </location>
</feature>
<feature type="transmembrane region" description="Helical" evidence="8">
    <location>
        <begin position="357"/>
        <end position="376"/>
    </location>
</feature>
<evidence type="ECO:0000259" key="9">
    <source>
        <dbReference type="PROSITE" id="PS50850"/>
    </source>
</evidence>
<keyword evidence="5 8" id="KW-1133">Transmembrane helix</keyword>
<dbReference type="KEGG" id="clup:CLUP02_02363"/>
<dbReference type="InterPro" id="IPR036259">
    <property type="entry name" value="MFS_trans_sf"/>
</dbReference>
<dbReference type="Gene3D" id="1.20.1250.20">
    <property type="entry name" value="MFS general substrate transporter like domains"/>
    <property type="match status" value="1"/>
</dbReference>
<dbReference type="Pfam" id="PF00083">
    <property type="entry name" value="Sugar_tr"/>
    <property type="match status" value="1"/>
</dbReference>
<feature type="transmembrane region" description="Helical" evidence="8">
    <location>
        <begin position="324"/>
        <end position="345"/>
    </location>
</feature>
<reference evidence="10" key="1">
    <citation type="journal article" date="2021" name="Mol. Plant Microbe Interact.">
        <title>Complete Genome Sequence of the Plant-Pathogenic Fungus Colletotrichum lupini.</title>
        <authorList>
            <person name="Baroncelli R."/>
            <person name="Pensec F."/>
            <person name="Da Lio D."/>
            <person name="Boufleur T."/>
            <person name="Vicente I."/>
            <person name="Sarrocco S."/>
            <person name="Picot A."/>
            <person name="Baraldi E."/>
            <person name="Sukno S."/>
            <person name="Thon M."/>
            <person name="Le Floch G."/>
        </authorList>
    </citation>
    <scope>NUCLEOTIDE SEQUENCE</scope>
    <source>
        <strain evidence="10">IMI 504893</strain>
    </source>
</reference>
<sequence length="1110" mass="122292">MVSMPEVNRATSGTEERTATRDDEIATDEKKIASKAPDSTEVGVVEEGPQKTYYSSLSVWLMVLFSGLAIGSDGYNAAVIGNVELLLAILYPDDLTTTIYQRLSNAFLIGMIVGMILFGIISDQLGRKTGAVATTILLVLGIALSTAASGTTTTGMFWMLIIARGIAGVGAGGEYPVSGAGAAEATDEDAKFRKRRGFMFAMLADLSASLGYVWGGLVPLLLLLCVGQQVSKYHIVWRTSFALGMAPPLLIFWFRMRMAVSTAYRKSALRKQRMPYWLALKRYWRPLLGAASTWFLYNWISIPFGIFSSTIISRANVEESLVKTLGWGVVINCFYIPGPFIGGYLSDKIGRRQTMALGFTLQAILGFVLGGAMNPIQGVFPLFVVLYGIFLTLGEVGPGSTVVLIASECFPTSIRGQMMGLISAFSKAGAAIGTQVFTAILNKYTTDPSKGNQVAFLIGSGFAVLGAIIALFVIPDISRHLNDDDEAWKKYLAENGWDAQWGDEVTRDPTGVVMDKAAFYKCLDRMKKEVTSLRYQPTTQSKDTYRSSDARQSPDSHLKIHHGGMSFAWPIINQEPPPQLLHLMQSGITQRKMKLPVNYSFALLWGGFLKAGVDGHASRGQIQWNQATSGLGAISQAEPVSTNLGYTIYPKESAFKDSSGHGTYAARSIASKTWGVAKKAQVIAIKIPAPNQGLMSEFMEGFAWSAKNVNETLGRAASAINNTLKSLETSSEAVDAITARILELSKRGTVQGVPGTAGSYDELMRNKLLTMMQRPNAAERNYGSKLQADNGFTASLNRKMRTQSLLGKGGSAESWTLRSVSGEEYIVQIGFPRDWQSRNRQEHEAPIPVFYLTDGNSVFLSALESMHRHLCMRSSDTQGIVVAIGYPIPADSRFLLSARRTRDFTPPAHGASGHEGGADVFLSFLQNKVKPLVARRLYETRGATLGREALFGHSYGGLLSLHALFTRTDMFHCILASSPSIWWNESYILTEERLFQEVQEEIECQKKSPSLMLFVGDEEQNPTRRRGEGNDEYNRRLRRHRGLQMVDNVITMHSRLQESTRLDHLAMRVYDGEDHESVFVALETFSGYTKPWHPEYYLRIFAPKPEACYS</sequence>
<dbReference type="InterPro" id="IPR029058">
    <property type="entry name" value="AB_hydrolase_fold"/>
</dbReference>
<dbReference type="InterPro" id="IPR005828">
    <property type="entry name" value="MFS_sugar_transport-like"/>
</dbReference>
<evidence type="ECO:0000256" key="1">
    <source>
        <dbReference type="ARBA" id="ARBA00004141"/>
    </source>
</evidence>
<feature type="compositionally biased region" description="Polar residues" evidence="7">
    <location>
        <begin position="533"/>
        <end position="542"/>
    </location>
</feature>
<evidence type="ECO:0000256" key="8">
    <source>
        <dbReference type="SAM" id="Phobius"/>
    </source>
</evidence>
<feature type="transmembrane region" description="Helical" evidence="8">
    <location>
        <begin position="287"/>
        <end position="312"/>
    </location>
</feature>
<dbReference type="Pfam" id="PF00756">
    <property type="entry name" value="Esterase"/>
    <property type="match status" value="1"/>
</dbReference>
<dbReference type="InterPro" id="IPR020846">
    <property type="entry name" value="MFS_dom"/>
</dbReference>
<evidence type="ECO:0000313" key="10">
    <source>
        <dbReference type="EMBL" id="UQC75707.1"/>
    </source>
</evidence>
<evidence type="ECO:0000256" key="2">
    <source>
        <dbReference type="ARBA" id="ARBA00010992"/>
    </source>
</evidence>
<dbReference type="PROSITE" id="PS50850">
    <property type="entry name" value="MFS"/>
    <property type="match status" value="1"/>
</dbReference>
<dbReference type="GO" id="GO:0046943">
    <property type="term" value="F:carboxylic acid transmembrane transporter activity"/>
    <property type="evidence" value="ECO:0007669"/>
    <property type="project" value="TreeGrafter"/>
</dbReference>
<feature type="compositionally biased region" description="Basic and acidic residues" evidence="7">
    <location>
        <begin position="14"/>
        <end position="32"/>
    </location>
</feature>
<dbReference type="InterPro" id="IPR000801">
    <property type="entry name" value="Esterase-like"/>
</dbReference>
<dbReference type="Proteomes" id="UP000830671">
    <property type="component" value="Chromosome 1"/>
</dbReference>
<keyword evidence="4 8" id="KW-0812">Transmembrane</keyword>
<evidence type="ECO:0000256" key="4">
    <source>
        <dbReference type="ARBA" id="ARBA00022692"/>
    </source>
</evidence>
<evidence type="ECO:0000256" key="7">
    <source>
        <dbReference type="SAM" id="MobiDB-lite"/>
    </source>
</evidence>
<dbReference type="SUPFAM" id="SSF53474">
    <property type="entry name" value="alpha/beta-Hydrolases"/>
    <property type="match status" value="1"/>
</dbReference>
<evidence type="ECO:0000256" key="5">
    <source>
        <dbReference type="ARBA" id="ARBA00022989"/>
    </source>
</evidence>
<dbReference type="GO" id="GO:0005886">
    <property type="term" value="C:plasma membrane"/>
    <property type="evidence" value="ECO:0007669"/>
    <property type="project" value="TreeGrafter"/>
</dbReference>
<feature type="transmembrane region" description="Helical" evidence="8">
    <location>
        <begin position="453"/>
        <end position="474"/>
    </location>
</feature>
<dbReference type="InterPro" id="IPR036852">
    <property type="entry name" value="Peptidase_S8/S53_dom_sf"/>
</dbReference>
<dbReference type="AlphaFoldDB" id="A0A9Q8SFT7"/>
<dbReference type="EMBL" id="CP019471">
    <property type="protein sequence ID" value="UQC75707.1"/>
    <property type="molecule type" value="Genomic_DNA"/>
</dbReference>
<feature type="domain" description="Major facilitator superfamily (MFS) profile" evidence="9">
    <location>
        <begin position="62"/>
        <end position="478"/>
    </location>
</feature>
<feature type="transmembrane region" description="Helical" evidence="8">
    <location>
        <begin position="382"/>
        <end position="406"/>
    </location>
</feature>
<feature type="transmembrane region" description="Helical" evidence="8">
    <location>
        <begin position="198"/>
        <end position="223"/>
    </location>
</feature>
<comment type="subcellular location">
    <subcellularLocation>
        <location evidence="1">Membrane</location>
        <topology evidence="1">Multi-pass membrane protein</topology>
    </subcellularLocation>
</comment>
<feature type="region of interest" description="Disordered" evidence="7">
    <location>
        <begin position="1"/>
        <end position="32"/>
    </location>
</feature>
<keyword evidence="3" id="KW-0813">Transport</keyword>
<dbReference type="FunFam" id="1.20.1250.20:FF:000140">
    <property type="entry name" value="Putative MFS phospholipid transporter"/>
    <property type="match status" value="1"/>
</dbReference>